<accession>A0A951J5U5</accession>
<organism evidence="1 2">
    <name type="scientific">Arthrospiribacter ruber</name>
    <dbReference type="NCBI Taxonomy" id="2487934"/>
    <lineage>
        <taxon>Bacteria</taxon>
        <taxon>Pseudomonadati</taxon>
        <taxon>Bacteroidota</taxon>
        <taxon>Cytophagia</taxon>
        <taxon>Cytophagales</taxon>
        <taxon>Cyclobacteriaceae</taxon>
        <taxon>Arthrospiribacter</taxon>
    </lineage>
</organism>
<dbReference type="Proteomes" id="UP000727490">
    <property type="component" value="Unassembled WGS sequence"/>
</dbReference>
<dbReference type="PROSITE" id="PS51257">
    <property type="entry name" value="PROKAR_LIPOPROTEIN"/>
    <property type="match status" value="1"/>
</dbReference>
<dbReference type="AlphaFoldDB" id="A0A951J5U5"/>
<comment type="caution">
    <text evidence="1">The sequence shown here is derived from an EMBL/GenBank/DDBJ whole genome shotgun (WGS) entry which is preliminary data.</text>
</comment>
<sequence length="340" mass="39360">MFHKNLIQFIILALTFGGCKNNSDVPREIYSNFKLDLTSNAFVSDIEISENKVFFFTNKHELLTYNYSGNFLLDTVISPPKLFPNGSVEAYNNNYLGSIFYFNNAIYSLGNNPSDLYRFDLESRGISQKRIEIAGGGLYDILSTDSKRMLVSFWIPSQTKVQFFNLNFPNLRPTKVAELSPTSNKNTFASFYYKEKIYLLEALGKGIWEINRQGKVRFHESYFLDSVLFKGKLKGVKDLNEFSGLKPWERNQYFPDEILSVIKLREDCAYFLVKKLNRTMPDSSDYNIVLYRLSADNFSQKNLDRFLYAKLDTKTQSFFGVTNENRFFATSNLDSLINSK</sequence>
<evidence type="ECO:0000313" key="2">
    <source>
        <dbReference type="Proteomes" id="UP000727490"/>
    </source>
</evidence>
<name>A0A951J5U5_9BACT</name>
<protein>
    <submittedName>
        <fullName evidence="1">Uncharacterized protein</fullName>
    </submittedName>
</protein>
<evidence type="ECO:0000313" key="1">
    <source>
        <dbReference type="EMBL" id="MBW3470073.1"/>
    </source>
</evidence>
<gene>
    <name evidence="1" type="ORF">EGN73_19965</name>
</gene>
<dbReference type="EMBL" id="RPHB01000011">
    <property type="protein sequence ID" value="MBW3470073.1"/>
    <property type="molecule type" value="Genomic_DNA"/>
</dbReference>
<proteinExistence type="predicted"/>
<reference evidence="1 2" key="1">
    <citation type="journal article" date="2020" name="Syst. Appl. Microbiol.">
        <title>Arthrospiribacter ruber gen. nov., sp. nov., a novel bacterium isolated from Arthrospira cultures.</title>
        <authorList>
            <person name="Waleron M."/>
            <person name="Misztak A."/>
            <person name="Waleron M.M."/>
            <person name="Furmaniak M."/>
            <person name="Mrozik A."/>
            <person name="Waleron K."/>
        </authorList>
    </citation>
    <scope>NUCLEOTIDE SEQUENCE [LARGE SCALE GENOMIC DNA]</scope>
    <source>
        <strain evidence="1 2">DPMB0001</strain>
    </source>
</reference>
<dbReference type="RefSeq" id="WP_219293636.1">
    <property type="nucleotide sequence ID" value="NZ_RPHB01000011.1"/>
</dbReference>
<keyword evidence="2" id="KW-1185">Reference proteome</keyword>